<name>A0ABM9QKB8_9POXV</name>
<protein>
    <recommendedName>
        <fullName evidence="1">Reverse transcriptase domain-containing protein</fullName>
    </recommendedName>
</protein>
<dbReference type="InterPro" id="IPR043128">
    <property type="entry name" value="Rev_trsase/Diguanyl_cyclase"/>
</dbReference>
<reference evidence="2" key="1">
    <citation type="journal article" date="2013" name="J. Virol.">
        <title>New Insights into the Evolution of Entomopoxvirinae from the Complete Genome Sequences of Four Entomopoxviruses Infecting Adoxophyes honmai, Choristoneura biennis, Choristoneura rosaceana, and Mythimna separata.</title>
        <authorList>
            <person name="Theze J."/>
            <person name="Takatsuka J."/>
            <person name="Li Z."/>
            <person name="Gallais J."/>
            <person name="Doucet D."/>
            <person name="Arif B."/>
            <person name="Nakai M."/>
            <person name="Herniou E.A."/>
        </authorList>
    </citation>
    <scope>NUCLEOTIDE SEQUENCE</scope>
</reference>
<accession>A0ABM9QKB8</accession>
<dbReference type="PROSITE" id="PS50878">
    <property type="entry name" value="RT_POL"/>
    <property type="match status" value="1"/>
</dbReference>
<dbReference type="Gene3D" id="3.30.70.270">
    <property type="match status" value="1"/>
</dbReference>
<keyword evidence="3" id="KW-1185">Reference proteome</keyword>
<sequence>MEISIEKCYKTNKYQCTICKCSCFKILCKSCKYYKICIKCSYNKQKFYNLNIKHFCDFIYDHLCLNCIINSFFKTNILDFTNNQNILNQLDAYNCIHIQNLFDIFLNMINKIENINYIQYYKDFTQNSSTSNLIFEYKNKNIFDKKCFICMVNYIKNNYNNYKLIFDNIILKLSTNNFDFVINNIPLNILKGITNSYVIKKKTTDILNNNDCIIKIITVLKNKQYTNYNIDKNNDSKLKIFESMIIRTFGKKTYIRTEQYKHYIYLKLKNIIYKNLLINLQNINIYNINEEIFNKIYIINDYYKVLKNVSSIIKKHKYKYVVTLDILNAYTSIKKNYLYKVINSYIINNDIKLSIEKYLNLINDNFKIIYPQNNVLYLNKISLYLFKLCMYDIINNSTISGVEFVCMCDDIILLSNSFENITHMTYILITNLNKNNMSLNYDKLRIYKTGMQNIYFLNNVIYPSNNLRRIIRKWVHITYKEGSKSYNRLVEKYNNIKL</sequence>
<gene>
    <name evidence="2" type="ORF">CHREV_090</name>
</gene>
<dbReference type="GeneID" id="15613415"/>
<feature type="domain" description="Reverse transcriptase" evidence="1">
    <location>
        <begin position="252"/>
        <end position="479"/>
    </location>
</feature>
<dbReference type="Pfam" id="PF00078">
    <property type="entry name" value="RVT_1"/>
    <property type="match status" value="1"/>
</dbReference>
<dbReference type="Proteomes" id="UP000792374">
    <property type="component" value="Genome"/>
</dbReference>
<organism evidence="2 3">
    <name type="scientific">Choristoneura rosaceana entomopoxvirus 'L'</name>
    <dbReference type="NCBI Taxonomy" id="1293539"/>
    <lineage>
        <taxon>Viruses</taxon>
        <taxon>Varidnaviria</taxon>
        <taxon>Bamfordvirae</taxon>
        <taxon>Nucleocytoviricota</taxon>
        <taxon>Pokkesviricetes</taxon>
        <taxon>Chitovirales</taxon>
        <taxon>Poxviridae</taxon>
        <taxon>Entomopoxvirinae</taxon>
        <taxon>Betaentomopoxvirus</taxon>
        <taxon>Betaentomopoxvirus crosaceana</taxon>
        <taxon>Choristoneura rosaceana entomopoxvirus</taxon>
    </lineage>
</organism>
<evidence type="ECO:0000313" key="2">
    <source>
        <dbReference type="EMBL" id="CCU55992.1"/>
    </source>
</evidence>
<proteinExistence type="predicted"/>
<dbReference type="InterPro" id="IPR000477">
    <property type="entry name" value="RT_dom"/>
</dbReference>
<evidence type="ECO:0000259" key="1">
    <source>
        <dbReference type="PROSITE" id="PS50878"/>
    </source>
</evidence>
<dbReference type="EMBL" id="HF679133">
    <property type="protein sequence ID" value="CCU55992.1"/>
    <property type="molecule type" value="Genomic_DNA"/>
</dbReference>
<evidence type="ECO:0000313" key="3">
    <source>
        <dbReference type="Proteomes" id="UP000792374"/>
    </source>
</evidence>
<dbReference type="RefSeq" id="YP_008004494.1">
    <property type="nucleotide sequence ID" value="NC_021249.1"/>
</dbReference>